<dbReference type="Proteomes" id="UP000034020">
    <property type="component" value="Unassembled WGS sequence"/>
</dbReference>
<gene>
    <name evidence="1" type="ORF">UX24_C0023G0001</name>
</gene>
<dbReference type="EMBL" id="LCLL01000023">
    <property type="protein sequence ID" value="KKU16053.1"/>
    <property type="molecule type" value="Genomic_DNA"/>
</dbReference>
<evidence type="ECO:0008006" key="3">
    <source>
        <dbReference type="Google" id="ProtNLM"/>
    </source>
</evidence>
<comment type="caution">
    <text evidence="1">The sequence shown here is derived from an EMBL/GenBank/DDBJ whole genome shotgun (WGS) entry which is preliminary data.</text>
</comment>
<reference evidence="1 2" key="1">
    <citation type="journal article" date="2015" name="Nature">
        <title>rRNA introns, odd ribosomes, and small enigmatic genomes across a large radiation of phyla.</title>
        <authorList>
            <person name="Brown C.T."/>
            <person name="Hug L.A."/>
            <person name="Thomas B.C."/>
            <person name="Sharon I."/>
            <person name="Castelle C.J."/>
            <person name="Singh A."/>
            <person name="Wilkins M.J."/>
            <person name="Williams K.H."/>
            <person name="Banfield J.F."/>
        </authorList>
    </citation>
    <scope>NUCLEOTIDE SEQUENCE [LARGE SCALE GENOMIC DNA]</scope>
</reference>
<dbReference type="AlphaFoldDB" id="A0A0G1QE62"/>
<accession>A0A0G1QE62</accession>
<proteinExistence type="predicted"/>
<sequence>MFILKREALPIKLALLAGAVAMVLSLSLVVPKAGAVTIDELLAQIQALQAQLLVLQGQQAGGATACTFTRSLYMGVSSGADVKCLQQYLNSTANKVAATGAGSPGSETMFYGSLTRAAVAKWQAANNVAPAVGYFGPISQAKYSAVAGGVVTPPGGGVVIPPAAGGLSVGLSASTQAARTIVAGAANMSFGKFTFTAGSGDVTVTTMKFTKSGISADAEVGSAYLYDADSGDYLAQYSGLGSGVLTFTNSSGLFTVKAGQTRNVDLRLDVSSSASNNHTMAWGLGAAADVTSNATSVSGSFPSTTNAMTFVTVSDPAIATLTATTVATGDSVNAGTTGYLAGSFTLKASNSSVLLDRIVITQNGSMISSTDVANVKLVTTGGQQIGSVLPNLASDGKGTYVMSPAYEIPSGQTIQVNVYADILAGVNRTMKFNLLNLRDVQARDKTYNIGVNPSASVAMTQTTIQAGTLTLTLDPSSPTGNVAPGQTNVTVGKFKMTSYGEQVKLLFIPFKLVTGGGTTDFTNEVDNVYLVDDAGNQIGTTITSPDASVAVSGSWTDGDSTAATFGTSSSNINYLIPANTTRILSLKLDVVTTATSTITGSLTAGSSNYQGQVSLSTGGTTAVTANALTVTSNPFQAKLNTAIGATGNNLVKGQNNAKIGSWVLSASSAEGINVSTITFIASTTFPFANLTAKVNGVQFGNVDGSVTAGDTETFAGASPAAILAGGSLTVDLYADTLSTATNLANSYYAKLTSASAVGNTTATTQTLKDTDGTAVTSSAAVNGQSYTINTAGPTITVDNDSSSPAAYQVAMGKTGQTLGIWKINGGTTEDTNITEISIADKIGTTGHKASLQNLQWYKSGVAFGPIVVAATASGTSPSEKGWRYTFTFSSPLVVPQNSGIALELRGDVSSFASGGATSNSTHTFTFNADKTYLTARGAGSSLDSVVTDSAGTYLGSATTTSSYVGVGGTTADVNAVTVARTKLTVTSDPTGITTSGHPASSADVMAVFVFTADPAYDVTINTVTLKLAGSTLSSIVVQLIDADTGSAWGSTGALDYNQTDNQGASTSAAFFPAYTLSAGSSKRVKVQADTTGSTDVSDVAFTAT</sequence>
<organism evidence="1 2">
    <name type="scientific">Candidatus Giovannonibacteria bacterium GW2011_GWB1_45_9b</name>
    <dbReference type="NCBI Taxonomy" id="1618653"/>
    <lineage>
        <taxon>Bacteria</taxon>
        <taxon>Candidatus Giovannoniibacteriota</taxon>
    </lineage>
</organism>
<protein>
    <recommendedName>
        <fullName evidence="3">Peptidoglycan binding-like domain-containing protein</fullName>
    </recommendedName>
</protein>
<name>A0A0G1QE62_9BACT</name>
<evidence type="ECO:0000313" key="2">
    <source>
        <dbReference type="Proteomes" id="UP000034020"/>
    </source>
</evidence>
<evidence type="ECO:0000313" key="1">
    <source>
        <dbReference type="EMBL" id="KKU16053.1"/>
    </source>
</evidence>
<dbReference type="InterPro" id="IPR036366">
    <property type="entry name" value="PGBDSf"/>
</dbReference>
<dbReference type="Gene3D" id="1.10.101.10">
    <property type="entry name" value="PGBD-like superfamily/PGBD"/>
    <property type="match status" value="1"/>
</dbReference>
<feature type="non-terminal residue" evidence="1">
    <location>
        <position position="1104"/>
    </location>
</feature>